<feature type="region of interest" description="Disordered" evidence="1">
    <location>
        <begin position="1"/>
        <end position="34"/>
    </location>
</feature>
<sequence>MSKEAIIGETEGSKTEAQAFDPEMVEGDFGPITT</sequence>
<organism evidence="2 3">
    <name type="scientific">Sporolactobacillus laevolacticus DSM 442</name>
    <dbReference type="NCBI Taxonomy" id="1395513"/>
    <lineage>
        <taxon>Bacteria</taxon>
        <taxon>Bacillati</taxon>
        <taxon>Bacillota</taxon>
        <taxon>Bacilli</taxon>
        <taxon>Bacillales</taxon>
        <taxon>Sporolactobacillaceae</taxon>
        <taxon>Sporolactobacillus</taxon>
    </lineage>
</organism>
<dbReference type="STRING" id="1395513.P343_04685"/>
<evidence type="ECO:0000256" key="1">
    <source>
        <dbReference type="SAM" id="MobiDB-lite"/>
    </source>
</evidence>
<proteinExistence type="predicted"/>
<dbReference type="AlphaFoldDB" id="V6J1E5"/>
<protein>
    <submittedName>
        <fullName evidence="2">Uncharacterized protein</fullName>
    </submittedName>
</protein>
<dbReference type="Proteomes" id="UP000018296">
    <property type="component" value="Unassembled WGS sequence"/>
</dbReference>
<evidence type="ECO:0000313" key="2">
    <source>
        <dbReference type="EMBL" id="EST12986.1"/>
    </source>
</evidence>
<reference evidence="2 3" key="1">
    <citation type="journal article" date="2013" name="Genome Announc.">
        <title>Genome Sequence of Sporolactobacillus laevolacticus DSM442, an Efficient Polymer-Grade D-Lactate Producer from Agricultural Waste Cottonseed as a Nitrogen Source.</title>
        <authorList>
            <person name="Wang H."/>
            <person name="Wang L."/>
            <person name="Ju J."/>
            <person name="Yu B."/>
            <person name="Ma Y."/>
        </authorList>
    </citation>
    <scope>NUCLEOTIDE SEQUENCE [LARGE SCALE GENOMIC DNA]</scope>
    <source>
        <strain evidence="2 3">DSM 442</strain>
    </source>
</reference>
<evidence type="ECO:0000313" key="3">
    <source>
        <dbReference type="Proteomes" id="UP000018296"/>
    </source>
</evidence>
<comment type="caution">
    <text evidence="2">The sequence shown here is derived from an EMBL/GenBank/DDBJ whole genome shotgun (WGS) entry which is preliminary data.</text>
</comment>
<dbReference type="EMBL" id="AWTC01000003">
    <property type="protein sequence ID" value="EST12986.1"/>
    <property type="molecule type" value="Genomic_DNA"/>
</dbReference>
<name>V6J1E5_9BACL</name>
<gene>
    <name evidence="2" type="ORF">P343_04685</name>
</gene>
<accession>V6J1E5</accession>
<keyword evidence="3" id="KW-1185">Reference proteome</keyword>